<name>A0ABD5Q9Q4_9EURY</name>
<dbReference type="InterPro" id="IPR002347">
    <property type="entry name" value="SDR_fam"/>
</dbReference>
<dbReference type="SMART" id="SM00822">
    <property type="entry name" value="PKS_KR"/>
    <property type="match status" value="1"/>
</dbReference>
<comment type="caution">
    <text evidence="3">The sequence shown here is derived from an EMBL/GenBank/DDBJ whole genome shotgun (WGS) entry which is preliminary data.</text>
</comment>
<accession>A0ABD5Q9Q4</accession>
<evidence type="ECO:0000256" key="1">
    <source>
        <dbReference type="ARBA" id="ARBA00006484"/>
    </source>
</evidence>
<reference evidence="3 4" key="1">
    <citation type="journal article" date="2019" name="Int. J. Syst. Evol. Microbiol.">
        <title>The Global Catalogue of Microorganisms (GCM) 10K type strain sequencing project: providing services to taxonomists for standard genome sequencing and annotation.</title>
        <authorList>
            <consortium name="The Broad Institute Genomics Platform"/>
            <consortium name="The Broad Institute Genome Sequencing Center for Infectious Disease"/>
            <person name="Wu L."/>
            <person name="Ma J."/>
        </authorList>
    </citation>
    <scope>NUCLEOTIDE SEQUENCE [LARGE SCALE GENOMIC DNA]</scope>
    <source>
        <strain evidence="3 4">CGMCC 1.15824</strain>
    </source>
</reference>
<dbReference type="EMBL" id="JBHSJG010000005">
    <property type="protein sequence ID" value="MFC4986466.1"/>
    <property type="molecule type" value="Genomic_DNA"/>
</dbReference>
<sequence length="292" mass="30944">MTETEEATGVLAGDVAIVTGGTRGIGRAIVDRFAEEGAAVVVSARGEDDVETVAEELEGEHGIEAAGVACDVTDSAEVAALVDATVDRFGGIDVLVNNAGGSIDDDNLHRVTEEAWDRTVDLNLKSLFLASREALPVMVEGSGGSIVQMSSVNGLDGIGQIAYSSARSGVLGLSRLIATQYGRHGVRSNVVCPGTIETDRRSENMDRVGESRASAEHDGEWTQRDQWVDQYPQGRFGRPEEVAEAALFLASPMSSFVNGTDLVVDGGLTAGLDWSFQRQIFDSGETPTRPER</sequence>
<evidence type="ECO:0000313" key="3">
    <source>
        <dbReference type="EMBL" id="MFC4986466.1"/>
    </source>
</evidence>
<keyword evidence="3" id="KW-0560">Oxidoreductase</keyword>
<dbReference type="EC" id="1.1.1.-" evidence="3"/>
<dbReference type="NCBIfam" id="NF005559">
    <property type="entry name" value="PRK07231.1"/>
    <property type="match status" value="1"/>
</dbReference>
<proteinExistence type="inferred from homology"/>
<keyword evidence="4" id="KW-1185">Reference proteome</keyword>
<evidence type="ECO:0000259" key="2">
    <source>
        <dbReference type="SMART" id="SM00822"/>
    </source>
</evidence>
<dbReference type="InterPro" id="IPR057326">
    <property type="entry name" value="KR_dom"/>
</dbReference>
<dbReference type="SUPFAM" id="SSF51735">
    <property type="entry name" value="NAD(P)-binding Rossmann-fold domains"/>
    <property type="match status" value="1"/>
</dbReference>
<feature type="domain" description="Ketoreductase" evidence="2">
    <location>
        <begin position="14"/>
        <end position="184"/>
    </location>
</feature>
<dbReference type="Pfam" id="PF13561">
    <property type="entry name" value="adh_short_C2"/>
    <property type="match status" value="1"/>
</dbReference>
<dbReference type="Proteomes" id="UP001595925">
    <property type="component" value="Unassembled WGS sequence"/>
</dbReference>
<dbReference type="PANTHER" id="PTHR42760">
    <property type="entry name" value="SHORT-CHAIN DEHYDROGENASES/REDUCTASES FAMILY MEMBER"/>
    <property type="match status" value="1"/>
</dbReference>
<dbReference type="PRINTS" id="PR00080">
    <property type="entry name" value="SDRFAMILY"/>
</dbReference>
<comment type="similarity">
    <text evidence="1">Belongs to the short-chain dehydrogenases/reductases (SDR) family.</text>
</comment>
<gene>
    <name evidence="3" type="ORF">ACFPFO_01480</name>
</gene>
<dbReference type="PRINTS" id="PR00081">
    <property type="entry name" value="GDHRDH"/>
</dbReference>
<dbReference type="InterPro" id="IPR036291">
    <property type="entry name" value="NAD(P)-bd_dom_sf"/>
</dbReference>
<evidence type="ECO:0000313" key="4">
    <source>
        <dbReference type="Proteomes" id="UP001595925"/>
    </source>
</evidence>
<dbReference type="RefSeq" id="WP_224827952.1">
    <property type="nucleotide sequence ID" value="NZ_JAIVEF010000003.1"/>
</dbReference>
<dbReference type="Gene3D" id="3.40.50.720">
    <property type="entry name" value="NAD(P)-binding Rossmann-like Domain"/>
    <property type="match status" value="1"/>
</dbReference>
<protein>
    <submittedName>
        <fullName evidence="3">SDR family NAD(P)-dependent oxidoreductase</fullName>
        <ecNumber evidence="3">1.1.1.-</ecNumber>
    </submittedName>
</protein>
<dbReference type="GO" id="GO:0016616">
    <property type="term" value="F:oxidoreductase activity, acting on the CH-OH group of donors, NAD or NADP as acceptor"/>
    <property type="evidence" value="ECO:0007669"/>
    <property type="project" value="UniProtKB-ARBA"/>
</dbReference>
<dbReference type="AlphaFoldDB" id="A0ABD5Q9Q4"/>
<dbReference type="FunFam" id="3.40.50.720:FF:000084">
    <property type="entry name" value="Short-chain dehydrogenase reductase"/>
    <property type="match status" value="1"/>
</dbReference>
<organism evidence="3 4">
    <name type="scientific">Saliphagus infecundisoli</name>
    <dbReference type="NCBI Taxonomy" id="1849069"/>
    <lineage>
        <taxon>Archaea</taxon>
        <taxon>Methanobacteriati</taxon>
        <taxon>Methanobacteriota</taxon>
        <taxon>Stenosarchaea group</taxon>
        <taxon>Halobacteria</taxon>
        <taxon>Halobacteriales</taxon>
        <taxon>Natrialbaceae</taxon>
        <taxon>Saliphagus</taxon>
    </lineage>
</organism>